<dbReference type="Pfam" id="PF14295">
    <property type="entry name" value="PAN_4"/>
    <property type="match status" value="1"/>
</dbReference>
<feature type="compositionally biased region" description="Low complexity" evidence="1">
    <location>
        <begin position="15"/>
        <end position="25"/>
    </location>
</feature>
<evidence type="ECO:0000256" key="1">
    <source>
        <dbReference type="SAM" id="MobiDB-lite"/>
    </source>
</evidence>
<feature type="transmembrane region" description="Helical" evidence="2">
    <location>
        <begin position="70"/>
        <end position="93"/>
    </location>
</feature>
<feature type="compositionally biased region" description="Polar residues" evidence="1">
    <location>
        <begin position="38"/>
        <end position="51"/>
    </location>
</feature>
<gene>
    <name evidence="4" type="ORF">PCOR1329_LOCUS50252</name>
</gene>
<comment type="caution">
    <text evidence="4">The sequence shown here is derived from an EMBL/GenBank/DDBJ whole genome shotgun (WGS) entry which is preliminary data.</text>
</comment>
<evidence type="ECO:0000313" key="5">
    <source>
        <dbReference type="Proteomes" id="UP001189429"/>
    </source>
</evidence>
<reference evidence="4" key="1">
    <citation type="submission" date="2023-10" db="EMBL/GenBank/DDBJ databases">
        <authorList>
            <person name="Chen Y."/>
            <person name="Shah S."/>
            <person name="Dougan E. K."/>
            <person name="Thang M."/>
            <person name="Chan C."/>
        </authorList>
    </citation>
    <scope>NUCLEOTIDE SEQUENCE [LARGE SCALE GENOMIC DNA]</scope>
</reference>
<feature type="region of interest" description="Disordered" evidence="1">
    <location>
        <begin position="1"/>
        <end position="61"/>
    </location>
</feature>
<accession>A0ABN9UNW9</accession>
<sequence>MRPMLGWTRSHSSEEGAAAEPASAAWCTPEAPAKSSRDGSPSRTWFSTSREASIDGQHPQRTGGGLTCSAVMLVCTVALALTTVVVMLCWILYVSVWPDAGGWRPPSLPRPALPELPEPDAVLGPQDEWFDFKPECGKVEKDLEYKVGKHFTDHLDHIPSWEMCCAMCQGIQDCEAWVWKENKALKDGEPHSCFIFDSVPSGRGEIPEGRQEERSFWTAAAPAVAAQTLIRSIRTRRSSRWWTWTPERRIRRRCNFELHRGGSPRGLRERFYG</sequence>
<keyword evidence="2" id="KW-0812">Transmembrane</keyword>
<dbReference type="InterPro" id="IPR003609">
    <property type="entry name" value="Pan_app"/>
</dbReference>
<feature type="domain" description="Apple" evidence="3">
    <location>
        <begin position="159"/>
        <end position="193"/>
    </location>
</feature>
<organism evidence="4 5">
    <name type="scientific">Prorocentrum cordatum</name>
    <dbReference type="NCBI Taxonomy" id="2364126"/>
    <lineage>
        <taxon>Eukaryota</taxon>
        <taxon>Sar</taxon>
        <taxon>Alveolata</taxon>
        <taxon>Dinophyceae</taxon>
        <taxon>Prorocentrales</taxon>
        <taxon>Prorocentraceae</taxon>
        <taxon>Prorocentrum</taxon>
    </lineage>
</organism>
<proteinExistence type="predicted"/>
<name>A0ABN9UNW9_9DINO</name>
<evidence type="ECO:0000259" key="3">
    <source>
        <dbReference type="Pfam" id="PF14295"/>
    </source>
</evidence>
<feature type="non-terminal residue" evidence="4">
    <location>
        <position position="273"/>
    </location>
</feature>
<keyword evidence="2" id="KW-1133">Transmembrane helix</keyword>
<dbReference type="Gene3D" id="3.50.4.10">
    <property type="entry name" value="Hepatocyte Growth Factor"/>
    <property type="match status" value="1"/>
</dbReference>
<protein>
    <recommendedName>
        <fullName evidence="3">Apple domain-containing protein</fullName>
    </recommendedName>
</protein>
<keyword evidence="5" id="KW-1185">Reference proteome</keyword>
<dbReference type="EMBL" id="CAUYUJ010016080">
    <property type="protein sequence ID" value="CAK0861639.1"/>
    <property type="molecule type" value="Genomic_DNA"/>
</dbReference>
<keyword evidence="2" id="KW-0472">Membrane</keyword>
<evidence type="ECO:0000256" key="2">
    <source>
        <dbReference type="SAM" id="Phobius"/>
    </source>
</evidence>
<dbReference type="Proteomes" id="UP001189429">
    <property type="component" value="Unassembled WGS sequence"/>
</dbReference>
<evidence type="ECO:0000313" key="4">
    <source>
        <dbReference type="EMBL" id="CAK0861639.1"/>
    </source>
</evidence>